<name>A0AAV6LL37_9ERIC</name>
<organism evidence="2 3">
    <name type="scientific">Rhododendron griersonianum</name>
    <dbReference type="NCBI Taxonomy" id="479676"/>
    <lineage>
        <taxon>Eukaryota</taxon>
        <taxon>Viridiplantae</taxon>
        <taxon>Streptophyta</taxon>
        <taxon>Embryophyta</taxon>
        <taxon>Tracheophyta</taxon>
        <taxon>Spermatophyta</taxon>
        <taxon>Magnoliopsida</taxon>
        <taxon>eudicotyledons</taxon>
        <taxon>Gunneridae</taxon>
        <taxon>Pentapetalae</taxon>
        <taxon>asterids</taxon>
        <taxon>Ericales</taxon>
        <taxon>Ericaceae</taxon>
        <taxon>Ericoideae</taxon>
        <taxon>Rhodoreae</taxon>
        <taxon>Rhododendron</taxon>
    </lineage>
</organism>
<evidence type="ECO:0000313" key="3">
    <source>
        <dbReference type="Proteomes" id="UP000823749"/>
    </source>
</evidence>
<dbReference type="AlphaFoldDB" id="A0AAV6LL37"/>
<dbReference type="EMBL" id="JACTNZ010000001">
    <property type="protein sequence ID" value="KAG5565687.1"/>
    <property type="molecule type" value="Genomic_DNA"/>
</dbReference>
<evidence type="ECO:0000256" key="1">
    <source>
        <dbReference type="SAM" id="MobiDB-lite"/>
    </source>
</evidence>
<accession>A0AAV6LL37</accession>
<proteinExistence type="predicted"/>
<gene>
    <name evidence="2" type="ORF">RHGRI_001562</name>
</gene>
<feature type="region of interest" description="Disordered" evidence="1">
    <location>
        <begin position="24"/>
        <end position="64"/>
    </location>
</feature>
<sequence length="64" mass="7057">MLQKEVLSLQDDIFEVKMEALDPEFGSYKPAKEEDDAEGDSDNNLADRSNAACVARDPLVLDPS</sequence>
<comment type="caution">
    <text evidence="2">The sequence shown here is derived from an EMBL/GenBank/DDBJ whole genome shotgun (WGS) entry which is preliminary data.</text>
</comment>
<reference evidence="2" key="1">
    <citation type="submission" date="2020-08" db="EMBL/GenBank/DDBJ databases">
        <title>Plant Genome Project.</title>
        <authorList>
            <person name="Zhang R.-G."/>
        </authorList>
    </citation>
    <scope>NUCLEOTIDE SEQUENCE</scope>
    <source>
        <strain evidence="2">WSP0</strain>
        <tissue evidence="2">Leaf</tissue>
    </source>
</reference>
<evidence type="ECO:0000313" key="2">
    <source>
        <dbReference type="EMBL" id="KAG5565687.1"/>
    </source>
</evidence>
<dbReference type="Proteomes" id="UP000823749">
    <property type="component" value="Chromosome 1"/>
</dbReference>
<keyword evidence="3" id="KW-1185">Reference proteome</keyword>
<protein>
    <submittedName>
        <fullName evidence="2">Uncharacterized protein</fullName>
    </submittedName>
</protein>